<dbReference type="SUPFAM" id="SSF54211">
    <property type="entry name" value="Ribosomal protein S5 domain 2-like"/>
    <property type="match status" value="1"/>
</dbReference>
<evidence type="ECO:0000259" key="7">
    <source>
        <dbReference type="Pfam" id="PF08544"/>
    </source>
</evidence>
<dbReference type="RefSeq" id="WP_245504663.1">
    <property type="nucleotide sequence ID" value="NZ_SMAI01000006.1"/>
</dbReference>
<evidence type="ECO:0000259" key="6">
    <source>
        <dbReference type="Pfam" id="PF00288"/>
    </source>
</evidence>
<proteinExistence type="predicted"/>
<dbReference type="AlphaFoldDB" id="A0A4R3LVT4"/>
<keyword evidence="4" id="KW-0418">Kinase</keyword>
<dbReference type="NCBIfam" id="TIGR00144">
    <property type="entry name" value="beta_RFAP_syn"/>
    <property type="match status" value="1"/>
</dbReference>
<protein>
    <submittedName>
        <fullName evidence="8">Beta-RFAP synthase</fullName>
    </submittedName>
</protein>
<gene>
    <name evidence="8" type="ORF">EDC64_106143</name>
</gene>
<dbReference type="Pfam" id="PF00288">
    <property type="entry name" value="GHMP_kinases_N"/>
    <property type="match status" value="1"/>
</dbReference>
<feature type="domain" description="GHMP kinase N-terminal" evidence="6">
    <location>
        <begin position="69"/>
        <end position="134"/>
    </location>
</feature>
<dbReference type="GO" id="GO:0005524">
    <property type="term" value="F:ATP binding"/>
    <property type="evidence" value="ECO:0007669"/>
    <property type="project" value="UniProtKB-KW"/>
</dbReference>
<dbReference type="GO" id="GO:0016301">
    <property type="term" value="F:kinase activity"/>
    <property type="evidence" value="ECO:0007669"/>
    <property type="project" value="UniProtKB-KW"/>
</dbReference>
<keyword evidence="2" id="KW-0808">Transferase</keyword>
<evidence type="ECO:0000313" key="8">
    <source>
        <dbReference type="EMBL" id="TCT04711.1"/>
    </source>
</evidence>
<evidence type="ECO:0000256" key="4">
    <source>
        <dbReference type="ARBA" id="ARBA00022777"/>
    </source>
</evidence>
<evidence type="ECO:0000256" key="1">
    <source>
        <dbReference type="ARBA" id="ARBA00022605"/>
    </source>
</evidence>
<keyword evidence="3" id="KW-0547">Nucleotide-binding</keyword>
<dbReference type="InterPro" id="IPR006204">
    <property type="entry name" value="GHMP_kinase_N_dom"/>
</dbReference>
<dbReference type="PANTHER" id="PTHR20861">
    <property type="entry name" value="HOMOSERINE/4-DIPHOSPHOCYTIDYL-2-C-METHYL-D-ERYTHRITOL KINASE"/>
    <property type="match status" value="1"/>
</dbReference>
<feature type="domain" description="GHMP kinase C-terminal" evidence="7">
    <location>
        <begin position="213"/>
        <end position="300"/>
    </location>
</feature>
<sequence length="322" mass="32585">MRPERGGAVRVRAPARLHLGFLDLGGSLGRSFGSLGLALDRPATQMRLARAETDRVTGPDAARAAAARDAVRGALGWIAPLAIDIEHALTPHGGLGSGTQIALAVAAGIARLAGRGLAAGEAGRILGRGGRSAIGLHAFAGGGFILDGGRGAAAQPAPLLARLPFPETWRVLLVFDHARVGLSGAAEARAIAGLPPFSAALAAHLCHVALMQALPALAEGDIEAFGAALGDIQARLGDHYAAAQGGARFTSPDVAEAIATLRAAGLRGTGQSSWGPTGFAVIGSPAQAESLLQALRARYADRTNLEFLCARGNNSGADILDL</sequence>
<dbReference type="InterPro" id="IPR020568">
    <property type="entry name" value="Ribosomal_Su5_D2-typ_SF"/>
</dbReference>
<dbReference type="PANTHER" id="PTHR20861:SF6">
    <property type="entry name" value="BETA-RIBOFURANOSYLPHENOL 5'-PHOSPHATE SYNTHASE"/>
    <property type="match status" value="1"/>
</dbReference>
<dbReference type="Proteomes" id="UP000294664">
    <property type="component" value="Unassembled WGS sequence"/>
</dbReference>
<evidence type="ECO:0000256" key="2">
    <source>
        <dbReference type="ARBA" id="ARBA00022679"/>
    </source>
</evidence>
<dbReference type="PIRSF" id="PIRSF004884">
    <property type="entry name" value="Sugar_kin_arch"/>
    <property type="match status" value="1"/>
</dbReference>
<name>A0A4R3LVT4_9HYPH</name>
<dbReference type="Gene3D" id="3.30.70.890">
    <property type="entry name" value="GHMP kinase, C-terminal domain"/>
    <property type="match status" value="1"/>
</dbReference>
<accession>A0A4R3LVT4</accession>
<organism evidence="8 9">
    <name type="scientific">Aquabacter spiritensis</name>
    <dbReference type="NCBI Taxonomy" id="933073"/>
    <lineage>
        <taxon>Bacteria</taxon>
        <taxon>Pseudomonadati</taxon>
        <taxon>Pseudomonadota</taxon>
        <taxon>Alphaproteobacteria</taxon>
        <taxon>Hyphomicrobiales</taxon>
        <taxon>Xanthobacteraceae</taxon>
        <taxon>Aquabacter</taxon>
    </lineage>
</organism>
<dbReference type="InterPro" id="IPR013750">
    <property type="entry name" value="GHMP_kinase_C_dom"/>
</dbReference>
<dbReference type="EMBL" id="SMAI01000006">
    <property type="protein sequence ID" value="TCT04711.1"/>
    <property type="molecule type" value="Genomic_DNA"/>
</dbReference>
<dbReference type="Pfam" id="PF08544">
    <property type="entry name" value="GHMP_kinases_C"/>
    <property type="match status" value="1"/>
</dbReference>
<comment type="caution">
    <text evidence="8">The sequence shown here is derived from an EMBL/GenBank/DDBJ whole genome shotgun (WGS) entry which is preliminary data.</text>
</comment>
<keyword evidence="5" id="KW-0067">ATP-binding</keyword>
<dbReference type="InterPro" id="IPR014721">
    <property type="entry name" value="Ribsml_uS5_D2-typ_fold_subgr"/>
</dbReference>
<dbReference type="GO" id="GO:0008652">
    <property type="term" value="P:amino acid biosynthetic process"/>
    <property type="evidence" value="ECO:0007669"/>
    <property type="project" value="UniProtKB-KW"/>
</dbReference>
<dbReference type="InterPro" id="IPR004422">
    <property type="entry name" value="RFAP_synthase"/>
</dbReference>
<dbReference type="Gene3D" id="3.30.230.10">
    <property type="match status" value="1"/>
</dbReference>
<keyword evidence="9" id="KW-1185">Reference proteome</keyword>
<reference evidence="8 9" key="1">
    <citation type="submission" date="2019-03" db="EMBL/GenBank/DDBJ databases">
        <title>Genomic Encyclopedia of Type Strains, Phase IV (KMG-IV): sequencing the most valuable type-strain genomes for metagenomic binning, comparative biology and taxonomic classification.</title>
        <authorList>
            <person name="Goeker M."/>
        </authorList>
    </citation>
    <scope>NUCLEOTIDE SEQUENCE [LARGE SCALE GENOMIC DNA]</scope>
    <source>
        <strain evidence="8 9">DSM 9035</strain>
    </source>
</reference>
<keyword evidence="1" id="KW-0028">Amino-acid biosynthesis</keyword>
<evidence type="ECO:0000256" key="5">
    <source>
        <dbReference type="ARBA" id="ARBA00022840"/>
    </source>
</evidence>
<evidence type="ECO:0000256" key="3">
    <source>
        <dbReference type="ARBA" id="ARBA00022741"/>
    </source>
</evidence>
<evidence type="ECO:0000313" key="9">
    <source>
        <dbReference type="Proteomes" id="UP000294664"/>
    </source>
</evidence>
<dbReference type="InterPro" id="IPR036554">
    <property type="entry name" value="GHMP_kinase_C_sf"/>
</dbReference>